<accession>A0A368SZ45</accession>
<reference evidence="2 3" key="1">
    <citation type="submission" date="2018-04" db="EMBL/GenBank/DDBJ databases">
        <title>Novel actinobacteria from marine sediment.</title>
        <authorList>
            <person name="Ng Z.Y."/>
            <person name="Tan G.Y.A."/>
        </authorList>
    </citation>
    <scope>NUCLEOTIDE SEQUENCE [LARGE SCALE GENOMIC DNA]</scope>
    <source>
        <strain evidence="2 3">TPS81</strain>
    </source>
</reference>
<name>A0A368SZ45_9ACTN</name>
<evidence type="ECO:0000313" key="3">
    <source>
        <dbReference type="Proteomes" id="UP000253318"/>
    </source>
</evidence>
<evidence type="ECO:0000313" key="2">
    <source>
        <dbReference type="EMBL" id="RCV50146.1"/>
    </source>
</evidence>
<feature type="domain" description="TadE-like" evidence="1">
    <location>
        <begin position="12"/>
        <end position="49"/>
    </location>
</feature>
<dbReference type="RefSeq" id="WP_114397952.1">
    <property type="nucleotide sequence ID" value="NZ_QEIM01000054.1"/>
</dbReference>
<keyword evidence="3" id="KW-1185">Reference proteome</keyword>
<dbReference type="OrthoDB" id="3431296at2"/>
<sequence length="131" mass="13863">MRPHSPRDDRGSAELVVATPLLLLLVMLVIQAAVWVHGDQVATSVAQRAIDAARTAEPTDAQAYAEAVADELGGSLLAERSIVIERGATTTRVVVSAEVPTIIPGMTWPVRHELSAPVERFVPPTPAEAAP</sequence>
<evidence type="ECO:0000259" key="1">
    <source>
        <dbReference type="Pfam" id="PF07811"/>
    </source>
</evidence>
<gene>
    <name evidence="2" type="ORF">DEF24_24565</name>
</gene>
<dbReference type="InterPro" id="IPR012495">
    <property type="entry name" value="TadE-like_dom"/>
</dbReference>
<proteinExistence type="predicted"/>
<dbReference type="EMBL" id="QEIN01000295">
    <property type="protein sequence ID" value="RCV50146.1"/>
    <property type="molecule type" value="Genomic_DNA"/>
</dbReference>
<comment type="caution">
    <text evidence="2">The sequence shown here is derived from an EMBL/GenBank/DDBJ whole genome shotgun (WGS) entry which is preliminary data.</text>
</comment>
<dbReference type="Pfam" id="PF07811">
    <property type="entry name" value="TadE"/>
    <property type="match status" value="1"/>
</dbReference>
<dbReference type="AlphaFoldDB" id="A0A368SZ45"/>
<organism evidence="2 3">
    <name type="scientific">Marinitenerispora sediminis</name>
    <dbReference type="NCBI Taxonomy" id="1931232"/>
    <lineage>
        <taxon>Bacteria</taxon>
        <taxon>Bacillati</taxon>
        <taxon>Actinomycetota</taxon>
        <taxon>Actinomycetes</taxon>
        <taxon>Streptosporangiales</taxon>
        <taxon>Nocardiopsidaceae</taxon>
        <taxon>Marinitenerispora</taxon>
    </lineage>
</organism>
<protein>
    <recommendedName>
        <fullName evidence="1">TadE-like domain-containing protein</fullName>
    </recommendedName>
</protein>
<dbReference type="Proteomes" id="UP000253318">
    <property type="component" value="Unassembled WGS sequence"/>
</dbReference>